<gene>
    <name evidence="10" type="ORF">HMPREF0762_00531</name>
</gene>
<comment type="caution">
    <text evidence="10">The sequence shown here is derived from an EMBL/GenBank/DDBJ whole genome shotgun (WGS) entry which is preliminary data.</text>
</comment>
<dbReference type="GO" id="GO:0005737">
    <property type="term" value="C:cytoplasm"/>
    <property type="evidence" value="ECO:0007669"/>
    <property type="project" value="UniProtKB-SubCell"/>
</dbReference>
<evidence type="ECO:0000256" key="4">
    <source>
        <dbReference type="ARBA" id="ARBA00022490"/>
    </source>
</evidence>
<proteinExistence type="inferred from homology"/>
<evidence type="ECO:0000313" key="10">
    <source>
        <dbReference type="EMBL" id="EEZ61894.1"/>
    </source>
</evidence>
<keyword evidence="11" id="KW-1185">Reference proteome</keyword>
<evidence type="ECO:0000256" key="3">
    <source>
        <dbReference type="ARBA" id="ARBA00018787"/>
    </source>
</evidence>
<dbReference type="STRING" id="649764.HMPREF0762_00531"/>
<keyword evidence="5" id="KW-0132">Cell division</keyword>
<dbReference type="EMBL" id="ACUX02000005">
    <property type="protein sequence ID" value="EEZ61894.1"/>
    <property type="molecule type" value="Genomic_DNA"/>
</dbReference>
<dbReference type="Proteomes" id="UP000006001">
    <property type="component" value="Unassembled WGS sequence"/>
</dbReference>
<evidence type="ECO:0000256" key="7">
    <source>
        <dbReference type="ARBA" id="ARBA00023306"/>
    </source>
</evidence>
<evidence type="ECO:0000256" key="9">
    <source>
        <dbReference type="SAM" id="Coils"/>
    </source>
</evidence>
<reference evidence="10" key="1">
    <citation type="submission" date="2009-10" db="EMBL/GenBank/DDBJ databases">
        <authorList>
            <person name="Weinstock G."/>
            <person name="Sodergren E."/>
            <person name="Clifton S."/>
            <person name="Fulton L."/>
            <person name="Fulton B."/>
            <person name="Courtney L."/>
            <person name="Fronick C."/>
            <person name="Harrison M."/>
            <person name="Strong C."/>
            <person name="Farmer C."/>
            <person name="Delahaunty K."/>
            <person name="Markovic C."/>
            <person name="Hall O."/>
            <person name="Minx P."/>
            <person name="Tomlinson C."/>
            <person name="Mitreva M."/>
            <person name="Nelson J."/>
            <person name="Hou S."/>
            <person name="Wollam A."/>
            <person name="Pepin K.H."/>
            <person name="Johnson M."/>
            <person name="Bhonagiri V."/>
            <person name="Nash W.E."/>
            <person name="Warren W."/>
            <person name="Chinwalla A."/>
            <person name="Mardis E.R."/>
            <person name="Wilson R.K."/>
        </authorList>
    </citation>
    <scope>NUCLEOTIDE SEQUENCE [LARGE SCALE GENOMIC DNA]</scope>
    <source>
        <strain evidence="10">ATCC 700122</strain>
    </source>
</reference>
<evidence type="ECO:0000256" key="8">
    <source>
        <dbReference type="ARBA" id="ARBA00031737"/>
    </source>
</evidence>
<dbReference type="AlphaFoldDB" id="D0WF24"/>
<dbReference type="OrthoDB" id="5198800at2"/>
<dbReference type="GO" id="GO:0051301">
    <property type="term" value="P:cell division"/>
    <property type="evidence" value="ECO:0007669"/>
    <property type="project" value="UniProtKB-KW"/>
</dbReference>
<dbReference type="NCBIfam" id="TIGR03544">
    <property type="entry name" value="DivI1A_domain"/>
    <property type="match status" value="1"/>
</dbReference>
<name>D0WF24_SLAES</name>
<dbReference type="Pfam" id="PF05103">
    <property type="entry name" value="DivIVA"/>
    <property type="match status" value="1"/>
</dbReference>
<dbReference type="PANTHER" id="PTHR35794">
    <property type="entry name" value="CELL DIVISION PROTEIN DIVIVA"/>
    <property type="match status" value="1"/>
</dbReference>
<dbReference type="RefSeq" id="WP_006361785.1">
    <property type="nucleotide sequence ID" value="NZ_GG700630.1"/>
</dbReference>
<organism evidence="10 11">
    <name type="scientific">Slackia exigua (strain ATCC 700122 / DSM 15923 / CIP 105133 / JCM 11022 / KCTC 5966 / S-7)</name>
    <dbReference type="NCBI Taxonomy" id="649764"/>
    <lineage>
        <taxon>Bacteria</taxon>
        <taxon>Bacillati</taxon>
        <taxon>Actinomycetota</taxon>
        <taxon>Coriobacteriia</taxon>
        <taxon>Eggerthellales</taxon>
        <taxon>Eggerthellaceae</taxon>
        <taxon>Slackia</taxon>
    </lineage>
</organism>
<protein>
    <recommendedName>
        <fullName evidence="3">Cell wall synthesis protein Wag31</fullName>
    </recommendedName>
    <alternativeName>
        <fullName evidence="8">Antigen 84</fullName>
    </alternativeName>
</protein>
<feature type="coiled-coil region" evidence="9">
    <location>
        <begin position="155"/>
        <end position="204"/>
    </location>
</feature>
<sequence length="276" mass="29434">MAITSEEIQNQIFTVNRKGYDRDEVDVFLEHVADEIDGLNAEIRRLTEQVRSMRDADAGSIDDEAPIDLDAAFAEPAIVAEPDAEPAPAAPLTEDEKDARIAELESKLAAKSSDASVIAEALLTAQRSAKEVTDKAEADSRKIHKDAEADAADIIERANVERAKIETAISDLELSHKATCESYAESLRAFIDDANKKLADINEELTRKKPVRTQMHYASAAAAPAPTGAVAASSVIPGAHAKPAARNAAPGATQVVERDLSGYGDASDAFDLGDLD</sequence>
<evidence type="ECO:0000256" key="2">
    <source>
        <dbReference type="ARBA" id="ARBA00009008"/>
    </source>
</evidence>
<dbReference type="eggNOG" id="COG3599">
    <property type="taxonomic scope" value="Bacteria"/>
</dbReference>
<keyword evidence="4" id="KW-0963">Cytoplasm</keyword>
<keyword evidence="7" id="KW-0131">Cell cycle</keyword>
<dbReference type="HOGENOM" id="CLU_1025886_0_0_11"/>
<keyword evidence="6 9" id="KW-0175">Coiled coil</keyword>
<accession>D0WF24</accession>
<dbReference type="InterPro" id="IPR007793">
    <property type="entry name" value="DivIVA_fam"/>
</dbReference>
<evidence type="ECO:0000256" key="1">
    <source>
        <dbReference type="ARBA" id="ARBA00004496"/>
    </source>
</evidence>
<comment type="similarity">
    <text evidence="2">Belongs to the DivIVA family.</text>
</comment>
<evidence type="ECO:0000256" key="5">
    <source>
        <dbReference type="ARBA" id="ARBA00022618"/>
    </source>
</evidence>
<evidence type="ECO:0000256" key="6">
    <source>
        <dbReference type="ARBA" id="ARBA00023054"/>
    </source>
</evidence>
<dbReference type="InterPro" id="IPR019933">
    <property type="entry name" value="DivIVA_domain"/>
</dbReference>
<dbReference type="GeneID" id="85007151"/>
<dbReference type="PANTHER" id="PTHR35794:SF2">
    <property type="entry name" value="CELL DIVISION PROTEIN DIVIVA"/>
    <property type="match status" value="1"/>
</dbReference>
<comment type="subcellular location">
    <subcellularLocation>
        <location evidence="1">Cytoplasm</location>
    </subcellularLocation>
</comment>
<feature type="coiled-coil region" evidence="9">
    <location>
        <begin position="29"/>
        <end position="56"/>
    </location>
</feature>
<evidence type="ECO:0000313" key="11">
    <source>
        <dbReference type="Proteomes" id="UP000006001"/>
    </source>
</evidence>
<dbReference type="Gene3D" id="6.10.250.660">
    <property type="match status" value="1"/>
</dbReference>